<keyword evidence="1" id="KW-0732">Signal</keyword>
<dbReference type="SUPFAM" id="SSF51126">
    <property type="entry name" value="Pectin lyase-like"/>
    <property type="match status" value="1"/>
</dbReference>
<feature type="chain" id="PRO_5018193616" evidence="1">
    <location>
        <begin position="25"/>
        <end position="756"/>
    </location>
</feature>
<dbReference type="InterPro" id="IPR012334">
    <property type="entry name" value="Pectin_lyas_fold"/>
</dbReference>
<organism evidence="3 4">
    <name type="scientific">Nocardioides pocheonensis</name>
    <dbReference type="NCBI Taxonomy" id="661485"/>
    <lineage>
        <taxon>Bacteria</taxon>
        <taxon>Bacillati</taxon>
        <taxon>Actinomycetota</taxon>
        <taxon>Actinomycetes</taxon>
        <taxon>Propionibacteriales</taxon>
        <taxon>Nocardioidaceae</taxon>
        <taxon>Nocardioides</taxon>
    </lineage>
</organism>
<keyword evidence="4" id="KW-1185">Reference proteome</keyword>
<dbReference type="InterPro" id="IPR006626">
    <property type="entry name" value="PbH1"/>
</dbReference>
<evidence type="ECO:0000256" key="1">
    <source>
        <dbReference type="SAM" id="SignalP"/>
    </source>
</evidence>
<dbReference type="EMBL" id="RJSF01000040">
    <property type="protein sequence ID" value="RNM13913.1"/>
    <property type="molecule type" value="Genomic_DNA"/>
</dbReference>
<reference evidence="3 4" key="1">
    <citation type="submission" date="2018-11" db="EMBL/GenBank/DDBJ databases">
        <authorList>
            <person name="Li F."/>
        </authorList>
    </citation>
    <scope>NUCLEOTIDE SEQUENCE [LARGE SCALE GENOMIC DNA]</scope>
    <source>
        <strain evidence="3 4">Gsoil 818</strain>
    </source>
</reference>
<dbReference type="AlphaFoldDB" id="A0A3N0GN71"/>
<dbReference type="SMART" id="SM00710">
    <property type="entry name" value="PbH1"/>
    <property type="match status" value="4"/>
</dbReference>
<evidence type="ECO:0000313" key="3">
    <source>
        <dbReference type="EMBL" id="RNM13913.1"/>
    </source>
</evidence>
<dbReference type="InterPro" id="IPR011050">
    <property type="entry name" value="Pectin_lyase_fold/virulence"/>
</dbReference>
<proteinExistence type="predicted"/>
<dbReference type="OrthoDB" id="5172916at2"/>
<feature type="signal peptide" evidence="1">
    <location>
        <begin position="1"/>
        <end position="24"/>
    </location>
</feature>
<dbReference type="RefSeq" id="WP_123223321.1">
    <property type="nucleotide sequence ID" value="NZ_RJSF01000040.1"/>
</dbReference>
<dbReference type="Proteomes" id="UP000279994">
    <property type="component" value="Unassembled WGS sequence"/>
</dbReference>
<gene>
    <name evidence="3" type="ORF">EFL26_13245</name>
</gene>
<protein>
    <submittedName>
        <fullName evidence="3">Right-handed parallel beta-helix repeat-containing protein</fullName>
    </submittedName>
</protein>
<feature type="domain" description="Right handed beta helix" evidence="2">
    <location>
        <begin position="357"/>
        <end position="466"/>
    </location>
</feature>
<dbReference type="Gene3D" id="2.160.20.10">
    <property type="entry name" value="Single-stranded right-handed beta-helix, Pectin lyase-like"/>
    <property type="match status" value="1"/>
</dbReference>
<comment type="caution">
    <text evidence="3">The sequence shown here is derived from an EMBL/GenBank/DDBJ whole genome shotgun (WGS) entry which is preliminary data.</text>
</comment>
<accession>A0A3N0GN71</accession>
<dbReference type="Pfam" id="PF13229">
    <property type="entry name" value="Beta_helix"/>
    <property type="match status" value="1"/>
</dbReference>
<dbReference type="InterPro" id="IPR039448">
    <property type="entry name" value="Beta_helix"/>
</dbReference>
<evidence type="ECO:0000259" key="2">
    <source>
        <dbReference type="Pfam" id="PF13229"/>
    </source>
</evidence>
<evidence type="ECO:0000313" key="4">
    <source>
        <dbReference type="Proteomes" id="UP000279994"/>
    </source>
</evidence>
<sequence>MRRAILVLLLAVAGVLVAPQVAQAHVERPSYWPDPSADCSVSPCAGGALPTARSLASALDPTQPGTTRVVCQADSLDRVKKAISAAVLNGYDVRPTDHRTFTSADGDALLKLNQRLFGRCAYHEIQPAVTASGNDDRVVVMPGVYTEPTARSQPTHDPACAQYTTTSDSGDPGALTHAYQVHCPNDANLVAVIGRGVGPGTDPVPPLPDRHGIPNAGACIRCNLQLEGSGVSADDVVVEAGSAAAGNGGPSAVGNAKDVGIFVDRADGFVLRNLTVRHAREHDIYMLETDGYLLDRFKTFYAGGYGVLTFVEDHGLMQNCEAAGNGDSGIYPGSGAPTSLAADKAYYPDAPRYSQEIRNCDIHHNTGGFSGTDSHGTLIDHNNFYGNALGFTTDVFTAAGHPGFPQGGNVIADNNFYSNNFNPFQAGSDVEPFIGAPVGTGLWFAGGNDNVVQGNHFYDNWRRGMMLFAVPDATVCGPLIGVPMTGCDPTKISTSYRNQMHDNVMGVSPTGAVKPNGTDFWWDSFPGNTGNCWYRNTAAPGKTVTSSPLLLPSCNNGADPSTSIGTGDLPNEAELAACLAGFDISGYPNGNSTLCSWTTTPPQPGTGGGLLGTIATLTGLTAQEQSFADLCTTATGSRTCTPFLGDLGITSWVASALQTLMPDPAVAAPTGNLPLSTYTCSWWRQADATARAGLADRIQHWVGGSVDGNTRVGYGSVLTRDQATRLFDDRCSTSYAGTLALYKIYGAAAAFINANR</sequence>
<name>A0A3N0GN71_9ACTN</name>